<dbReference type="InterPro" id="IPR022133">
    <property type="entry name" value="Ribose_5_isomerase_C"/>
</dbReference>
<feature type="domain" description="Ribose-5-phosphate isomerase C-terminal" evidence="2">
    <location>
        <begin position="185"/>
        <end position="232"/>
    </location>
</feature>
<dbReference type="GO" id="GO:0016861">
    <property type="term" value="F:intramolecular oxidoreductase activity, interconverting aldoses and ketoses"/>
    <property type="evidence" value="ECO:0007669"/>
    <property type="project" value="UniProtKB-ARBA"/>
</dbReference>
<organism evidence="3 4">
    <name type="scientific">Lachnospira eligens (strain ATCC 27750 / DSM 3376 / VPI C15-48 / C15-B4)</name>
    <name type="common">Eubacterium eligens</name>
    <dbReference type="NCBI Taxonomy" id="515620"/>
    <lineage>
        <taxon>Bacteria</taxon>
        <taxon>Bacillati</taxon>
        <taxon>Bacillota</taxon>
        <taxon>Clostridia</taxon>
        <taxon>Lachnospirales</taxon>
        <taxon>Lachnospiraceae</taxon>
        <taxon>Lachnospira</taxon>
    </lineage>
</organism>
<evidence type="ECO:0000313" key="3">
    <source>
        <dbReference type="EMBL" id="ACR72171.1"/>
    </source>
</evidence>
<comment type="similarity">
    <text evidence="1">Belongs to the LacAB/RpiB family.</text>
</comment>
<keyword evidence="3" id="KW-0413">Isomerase</keyword>
<evidence type="ECO:0000256" key="1">
    <source>
        <dbReference type="ARBA" id="ARBA00008754"/>
    </source>
</evidence>
<keyword evidence="4" id="KW-1185">Reference proteome</keyword>
<evidence type="ECO:0000259" key="2">
    <source>
        <dbReference type="Pfam" id="PF12408"/>
    </source>
</evidence>
<dbReference type="AlphaFoldDB" id="C4Z0Q8"/>
<dbReference type="STRING" id="515620.EUBELI_01171"/>
<dbReference type="PANTHER" id="PTHR30345">
    <property type="entry name" value="RIBOSE-5-PHOSPHATE ISOMERASE B"/>
    <property type="match status" value="1"/>
</dbReference>
<name>C4Z0Q8_LACE2</name>
<gene>
    <name evidence="3" type="ordered locus">EUBELI_01171</name>
</gene>
<proteinExistence type="inferred from homology"/>
<dbReference type="GO" id="GO:0005975">
    <property type="term" value="P:carbohydrate metabolic process"/>
    <property type="evidence" value="ECO:0007669"/>
    <property type="project" value="InterPro"/>
</dbReference>
<dbReference type="NCBIfam" id="NF006753">
    <property type="entry name" value="PRK09273.1"/>
    <property type="match status" value="1"/>
</dbReference>
<dbReference type="InterPro" id="IPR036569">
    <property type="entry name" value="RpiB_LacA_LacB_sf"/>
</dbReference>
<dbReference type="HOGENOM" id="CLU_112772_0_0_9"/>
<dbReference type="Proteomes" id="UP000001476">
    <property type="component" value="Chromosome"/>
</dbReference>
<dbReference type="KEGG" id="eel:EUBELI_01171"/>
<evidence type="ECO:0000313" key="4">
    <source>
        <dbReference type="Proteomes" id="UP000001476"/>
    </source>
</evidence>
<dbReference type="Pfam" id="PF02502">
    <property type="entry name" value="LacAB_rpiB"/>
    <property type="match status" value="1"/>
</dbReference>
<dbReference type="EMBL" id="CP001104">
    <property type="protein sequence ID" value="ACR72171.1"/>
    <property type="molecule type" value="Genomic_DNA"/>
</dbReference>
<protein>
    <submittedName>
        <fullName evidence="3">Galactose-6-phosphate isomerase</fullName>
    </submittedName>
</protein>
<dbReference type="Pfam" id="PF12408">
    <property type="entry name" value="DUF3666"/>
    <property type="match status" value="1"/>
</dbReference>
<sequence length="233" mass="25591">MTKADPQLIVYIEYKKRGDFIMRIALINENSQAAKNEMIYASLKKVAESKGHTVDNYGMYSADDKAQLTYVQNGILAAILLNSGAADFVVTGCGTGEGAMLALNSFPGVLCGHVVDPSDAYMFMQINDGNAIALPFAKGFGWGAELNLTYIFEKLFEGEPGGGYPKERVVPEQRNKKILDGVRAVTLKQDLVEVLKELDQDLVKGAVAGEKFEELFFANCKDEKIAEYVKTLR</sequence>
<dbReference type="PANTHER" id="PTHR30345:SF6">
    <property type="entry name" value="RIBOSE 5-PHOSPHATE ISOMERASE"/>
    <property type="match status" value="1"/>
</dbReference>
<reference evidence="3 4" key="1">
    <citation type="journal article" date="2009" name="Proc. Natl. Acad. Sci. U.S.A.">
        <title>Characterizing a model human gut microbiota composed of members of its two dominant bacterial phyla.</title>
        <authorList>
            <person name="Mahowald M.A."/>
            <person name="Rey F.E."/>
            <person name="Seedorf H."/>
            <person name="Turnbaugh P.J."/>
            <person name="Fulton R.S."/>
            <person name="Wollam A."/>
            <person name="Shah N."/>
            <person name="Wang C."/>
            <person name="Magrini V."/>
            <person name="Wilson R.K."/>
            <person name="Cantarel B.L."/>
            <person name="Coutinho P.M."/>
            <person name="Henrissat B."/>
            <person name="Crock L.W."/>
            <person name="Russell A."/>
            <person name="Verberkmoes N.C."/>
            <person name="Hettich R.L."/>
            <person name="Gordon J.I."/>
        </authorList>
    </citation>
    <scope>NUCLEOTIDE SEQUENCE [LARGE SCALE GENOMIC DNA]</scope>
    <source>
        <strain evidence="4">ATCC 27750 / DSM 3376 / VPI C15-48 / C15-B4</strain>
    </source>
</reference>
<dbReference type="Gene3D" id="3.40.1400.10">
    <property type="entry name" value="Sugar-phosphate isomerase, RpiB/LacA/LacB"/>
    <property type="match status" value="1"/>
</dbReference>
<dbReference type="eggNOG" id="COG0698">
    <property type="taxonomic scope" value="Bacteria"/>
</dbReference>
<dbReference type="SUPFAM" id="SSF89623">
    <property type="entry name" value="Ribose/Galactose isomerase RpiB/AlsB"/>
    <property type="match status" value="1"/>
</dbReference>
<accession>C4Z0Q8</accession>
<dbReference type="InterPro" id="IPR003500">
    <property type="entry name" value="RpiB_LacA_LacB"/>
</dbReference>